<dbReference type="InterPro" id="IPR036388">
    <property type="entry name" value="WH-like_DNA-bd_sf"/>
</dbReference>
<dbReference type="InterPro" id="IPR011991">
    <property type="entry name" value="ArsR-like_HTH"/>
</dbReference>
<sequence length="324" mass="35215">MGELRFGAHDLGNLRFAISPLWETAAAARAVADPGRHVVHLPWIRRAPSLRQDGDLGGRIAPLAALADRFDLVEARLLPAPRCPLAEIEEELSALLATPPEQVRDGLAAVPRPAPTGFERRLAEDPERVLPELAEALHSWWEAAVRPHWPRIRAVLEADIAHRTRLLAEDGIHEVLSSLHPALHRAGDRLRSPDLPADGEDLGGTGLTLTPSAFADRCRVLTGRRGTPPALVYPARALGLLWERRENTDDALARLLGRSRARLLACTGSPTTTTQLAARTGLSLGAVSQHLAVLRDAGLVTGHRYRREVHYTATDLGAALLTRT</sequence>
<dbReference type="InterPro" id="IPR001845">
    <property type="entry name" value="HTH_ArsR_DNA-bd_dom"/>
</dbReference>
<evidence type="ECO:0000256" key="2">
    <source>
        <dbReference type="ARBA" id="ARBA00023125"/>
    </source>
</evidence>
<dbReference type="Proteomes" id="UP001432222">
    <property type="component" value="Chromosome"/>
</dbReference>
<keyword evidence="2" id="KW-0238">DNA-binding</keyword>
<dbReference type="PROSITE" id="PS50987">
    <property type="entry name" value="HTH_ARSR_2"/>
    <property type="match status" value="1"/>
</dbReference>
<feature type="domain" description="HTH arsR-type" evidence="4">
    <location>
        <begin position="240"/>
        <end position="324"/>
    </location>
</feature>
<dbReference type="CDD" id="cd00090">
    <property type="entry name" value="HTH_ARSR"/>
    <property type="match status" value="1"/>
</dbReference>
<evidence type="ECO:0000313" key="5">
    <source>
        <dbReference type="EMBL" id="WUQ82060.1"/>
    </source>
</evidence>
<evidence type="ECO:0000313" key="6">
    <source>
        <dbReference type="Proteomes" id="UP001432222"/>
    </source>
</evidence>
<dbReference type="SMART" id="SM00418">
    <property type="entry name" value="HTH_ARSR"/>
    <property type="match status" value="1"/>
</dbReference>
<dbReference type="SUPFAM" id="SSF46785">
    <property type="entry name" value="Winged helix' DNA-binding domain"/>
    <property type="match status" value="1"/>
</dbReference>
<organism evidence="5 6">
    <name type="scientific">Kitasatospora purpeofusca</name>
    <dbReference type="NCBI Taxonomy" id="67352"/>
    <lineage>
        <taxon>Bacteria</taxon>
        <taxon>Bacillati</taxon>
        <taxon>Actinomycetota</taxon>
        <taxon>Actinomycetes</taxon>
        <taxon>Kitasatosporales</taxon>
        <taxon>Streptomycetaceae</taxon>
        <taxon>Kitasatospora</taxon>
    </lineage>
</organism>
<dbReference type="InterPro" id="IPR036390">
    <property type="entry name" value="WH_DNA-bd_sf"/>
</dbReference>
<evidence type="ECO:0000259" key="4">
    <source>
        <dbReference type="PROSITE" id="PS50987"/>
    </source>
</evidence>
<dbReference type="PANTHER" id="PTHR43132">
    <property type="entry name" value="ARSENICAL RESISTANCE OPERON REPRESSOR ARSR-RELATED"/>
    <property type="match status" value="1"/>
</dbReference>
<dbReference type="InterPro" id="IPR045981">
    <property type="entry name" value="DUF5937"/>
</dbReference>
<keyword evidence="1" id="KW-0805">Transcription regulation</keyword>
<reference evidence="5" key="1">
    <citation type="submission" date="2022-10" db="EMBL/GenBank/DDBJ databases">
        <title>The complete genomes of actinobacterial strains from the NBC collection.</title>
        <authorList>
            <person name="Joergensen T.S."/>
            <person name="Alvarez Arevalo M."/>
            <person name="Sterndorff E.B."/>
            <person name="Faurdal D."/>
            <person name="Vuksanovic O."/>
            <person name="Mourched A.-S."/>
            <person name="Charusanti P."/>
            <person name="Shaw S."/>
            <person name="Blin K."/>
            <person name="Weber T."/>
        </authorList>
    </citation>
    <scope>NUCLEOTIDE SEQUENCE</scope>
    <source>
        <strain evidence="5">NBC_00222</strain>
    </source>
</reference>
<accession>A0ABZ1TT05</accession>
<dbReference type="Pfam" id="PF19361">
    <property type="entry name" value="DUF5937"/>
    <property type="match status" value="1"/>
</dbReference>
<proteinExistence type="predicted"/>
<dbReference type="EMBL" id="CP108110">
    <property type="protein sequence ID" value="WUQ82060.1"/>
    <property type="molecule type" value="Genomic_DNA"/>
</dbReference>
<keyword evidence="3" id="KW-0804">Transcription</keyword>
<protein>
    <submittedName>
        <fullName evidence="5">Winged helix-turn-helix domain-containing protein</fullName>
    </submittedName>
</protein>
<dbReference type="Gene3D" id="1.10.10.10">
    <property type="entry name" value="Winged helix-like DNA-binding domain superfamily/Winged helix DNA-binding domain"/>
    <property type="match status" value="1"/>
</dbReference>
<name>A0ABZ1TT05_9ACTN</name>
<dbReference type="InterPro" id="IPR051011">
    <property type="entry name" value="Metal_resp_trans_reg"/>
</dbReference>
<dbReference type="PANTHER" id="PTHR43132:SF6">
    <property type="entry name" value="HTH-TYPE TRANSCRIPTIONAL REPRESSOR CZRA"/>
    <property type="match status" value="1"/>
</dbReference>
<dbReference type="RefSeq" id="WP_328953128.1">
    <property type="nucleotide sequence ID" value="NZ_CP108110.1"/>
</dbReference>
<evidence type="ECO:0000256" key="3">
    <source>
        <dbReference type="ARBA" id="ARBA00023163"/>
    </source>
</evidence>
<dbReference type="Pfam" id="PF12840">
    <property type="entry name" value="HTH_20"/>
    <property type="match status" value="1"/>
</dbReference>
<gene>
    <name evidence="5" type="ORF">OHA16_03140</name>
</gene>
<evidence type="ECO:0000256" key="1">
    <source>
        <dbReference type="ARBA" id="ARBA00023015"/>
    </source>
</evidence>
<keyword evidence="6" id="KW-1185">Reference proteome</keyword>